<keyword evidence="2" id="KW-1185">Reference proteome</keyword>
<reference evidence="1 2" key="1">
    <citation type="submission" date="2019-04" db="EMBL/GenBank/DDBJ databases">
        <title>An improved genome assembly and genetic linkage map for asparagus bean, Vigna unguiculata ssp. sesquipedialis.</title>
        <authorList>
            <person name="Xia Q."/>
            <person name="Zhang R."/>
            <person name="Dong Y."/>
        </authorList>
    </citation>
    <scope>NUCLEOTIDE SEQUENCE [LARGE SCALE GENOMIC DNA]</scope>
    <source>
        <tissue evidence="1">Leaf</tissue>
    </source>
</reference>
<evidence type="ECO:0000313" key="1">
    <source>
        <dbReference type="EMBL" id="QCD86262.1"/>
    </source>
</evidence>
<dbReference type="Proteomes" id="UP000501690">
    <property type="component" value="Linkage Group LG3"/>
</dbReference>
<gene>
    <name evidence="1" type="ORF">DEO72_LG3g783</name>
</gene>
<protein>
    <submittedName>
        <fullName evidence="1">Uncharacterized protein</fullName>
    </submittedName>
</protein>
<dbReference type="AlphaFoldDB" id="A0A4D6LCF5"/>
<proteinExistence type="predicted"/>
<sequence length="79" mass="9058">MWQKKQRNGCPCCSKEVLTVDVVSMSRQECRRWDPMATAVNGEAVRRARTVVVADLRWKGRGNLVGVSSTSYFVVRERR</sequence>
<accession>A0A4D6LCF5</accession>
<name>A0A4D6LCF5_VIGUN</name>
<evidence type="ECO:0000313" key="2">
    <source>
        <dbReference type="Proteomes" id="UP000501690"/>
    </source>
</evidence>
<dbReference type="EMBL" id="CP039347">
    <property type="protein sequence ID" value="QCD86262.1"/>
    <property type="molecule type" value="Genomic_DNA"/>
</dbReference>
<organism evidence="1 2">
    <name type="scientific">Vigna unguiculata</name>
    <name type="common">Cowpea</name>
    <dbReference type="NCBI Taxonomy" id="3917"/>
    <lineage>
        <taxon>Eukaryota</taxon>
        <taxon>Viridiplantae</taxon>
        <taxon>Streptophyta</taxon>
        <taxon>Embryophyta</taxon>
        <taxon>Tracheophyta</taxon>
        <taxon>Spermatophyta</taxon>
        <taxon>Magnoliopsida</taxon>
        <taxon>eudicotyledons</taxon>
        <taxon>Gunneridae</taxon>
        <taxon>Pentapetalae</taxon>
        <taxon>rosids</taxon>
        <taxon>fabids</taxon>
        <taxon>Fabales</taxon>
        <taxon>Fabaceae</taxon>
        <taxon>Papilionoideae</taxon>
        <taxon>50 kb inversion clade</taxon>
        <taxon>NPAAA clade</taxon>
        <taxon>indigoferoid/millettioid clade</taxon>
        <taxon>Phaseoleae</taxon>
        <taxon>Vigna</taxon>
    </lineage>
</organism>